<evidence type="ECO:0000313" key="2">
    <source>
        <dbReference type="Proteomes" id="UP001148018"/>
    </source>
</evidence>
<proteinExistence type="predicted"/>
<gene>
    <name evidence="1" type="ORF">NHX12_013999</name>
</gene>
<dbReference type="Proteomes" id="UP001148018">
    <property type="component" value="Unassembled WGS sequence"/>
</dbReference>
<dbReference type="AlphaFoldDB" id="A0A9Q0DB47"/>
<reference evidence="1" key="1">
    <citation type="submission" date="2022-07" db="EMBL/GenBank/DDBJ databases">
        <title>Chromosome-level genome of Muraenolepis orangiensis.</title>
        <authorList>
            <person name="Kim J."/>
        </authorList>
    </citation>
    <scope>NUCLEOTIDE SEQUENCE</scope>
    <source>
        <strain evidence="1">KU_S4_2022</strain>
        <tissue evidence="1">Muscle</tissue>
    </source>
</reference>
<name>A0A9Q0DB47_9TELE</name>
<comment type="caution">
    <text evidence="1">The sequence shown here is derived from an EMBL/GenBank/DDBJ whole genome shotgun (WGS) entry which is preliminary data.</text>
</comment>
<organism evidence="1 2">
    <name type="scientific">Muraenolepis orangiensis</name>
    <name type="common">Patagonian moray cod</name>
    <dbReference type="NCBI Taxonomy" id="630683"/>
    <lineage>
        <taxon>Eukaryota</taxon>
        <taxon>Metazoa</taxon>
        <taxon>Chordata</taxon>
        <taxon>Craniata</taxon>
        <taxon>Vertebrata</taxon>
        <taxon>Euteleostomi</taxon>
        <taxon>Actinopterygii</taxon>
        <taxon>Neopterygii</taxon>
        <taxon>Teleostei</taxon>
        <taxon>Neoteleostei</taxon>
        <taxon>Acanthomorphata</taxon>
        <taxon>Zeiogadaria</taxon>
        <taxon>Gadariae</taxon>
        <taxon>Gadiformes</taxon>
        <taxon>Muraenolepidoidei</taxon>
        <taxon>Muraenolepididae</taxon>
        <taxon>Muraenolepis</taxon>
    </lineage>
</organism>
<sequence length="83" mass="9031">MNRAAALSSDCDFQDALGDSSGNYCARTNPSVDGVVLVVEATLGKDSSLPRVTENKFNNLRNINWCPEIFGENKDVEYDSSPT</sequence>
<protein>
    <submittedName>
        <fullName evidence="1">Uncharacterized protein</fullName>
    </submittedName>
</protein>
<accession>A0A9Q0DB47</accession>
<dbReference type="EMBL" id="JANIIK010000118">
    <property type="protein sequence ID" value="KAJ3585278.1"/>
    <property type="molecule type" value="Genomic_DNA"/>
</dbReference>
<keyword evidence="2" id="KW-1185">Reference proteome</keyword>
<evidence type="ECO:0000313" key="1">
    <source>
        <dbReference type="EMBL" id="KAJ3585278.1"/>
    </source>
</evidence>